<dbReference type="PANTHER" id="PTHR40055:SF1">
    <property type="entry name" value="TRANSCRIPTIONAL REGULATOR YGIV-RELATED"/>
    <property type="match status" value="1"/>
</dbReference>
<dbReference type="PRINTS" id="PR00032">
    <property type="entry name" value="HTHARAC"/>
</dbReference>
<evidence type="ECO:0000256" key="1">
    <source>
        <dbReference type="ARBA" id="ARBA00023015"/>
    </source>
</evidence>
<feature type="domain" description="HTH araC/xylS-type" evidence="4">
    <location>
        <begin position="9"/>
        <end position="107"/>
    </location>
</feature>
<dbReference type="Gene3D" id="3.20.80.10">
    <property type="entry name" value="Regulatory factor, effector binding domain"/>
    <property type="match status" value="1"/>
</dbReference>
<dbReference type="Pfam" id="PF12833">
    <property type="entry name" value="HTH_18"/>
    <property type="match status" value="1"/>
</dbReference>
<accession>A0A3B0UVS8</accession>
<evidence type="ECO:0000256" key="2">
    <source>
        <dbReference type="ARBA" id="ARBA00023125"/>
    </source>
</evidence>
<sequence length="270" mass="30989">MSIHTTRMNKVVHYIEATLDLEITTSSLAGIACYSEFHFHRLFRAFVGESVYAFRKRLLLERAVTFLHYSTKTITEIAFDSGYDSHSAFNKAFKKHFNYSPSTVRQQQVSFEKFFYTGNNNEDIKMQAKIIELNDIKTIAARGVGSYDKAAAEAWGRVMKFAYSNKHMCKDVRRFGISHDNPNVTAPDKVRYDACLDIDVDISAADNLRKVTIAGGKYAQFLHVGSYDNMNQTYGYIFNQWLPNSGYKLRAAPCFDLYLNKDPRRTKPEN</sequence>
<dbReference type="GO" id="GO:0003700">
    <property type="term" value="F:DNA-binding transcription factor activity"/>
    <property type="evidence" value="ECO:0007669"/>
    <property type="project" value="InterPro"/>
</dbReference>
<reference evidence="5" key="1">
    <citation type="submission" date="2018-06" db="EMBL/GenBank/DDBJ databases">
        <authorList>
            <person name="Zhirakovskaya E."/>
        </authorList>
    </citation>
    <scope>NUCLEOTIDE SEQUENCE</scope>
</reference>
<evidence type="ECO:0000313" key="5">
    <source>
        <dbReference type="EMBL" id="VAW35091.1"/>
    </source>
</evidence>
<dbReference type="SUPFAM" id="SSF55136">
    <property type="entry name" value="Probable bacterial effector-binding domain"/>
    <property type="match status" value="1"/>
</dbReference>
<keyword evidence="2" id="KW-0238">DNA-binding</keyword>
<dbReference type="SMART" id="SM00871">
    <property type="entry name" value="AraC_E_bind"/>
    <property type="match status" value="1"/>
</dbReference>
<keyword evidence="1" id="KW-0805">Transcription regulation</keyword>
<protein>
    <submittedName>
        <fullName evidence="5">Transcriptional regulator, AraC family</fullName>
    </submittedName>
</protein>
<dbReference type="Gene3D" id="1.10.10.60">
    <property type="entry name" value="Homeodomain-like"/>
    <property type="match status" value="2"/>
</dbReference>
<name>A0A3B0UVS8_9ZZZZ</name>
<dbReference type="SUPFAM" id="SSF46689">
    <property type="entry name" value="Homeodomain-like"/>
    <property type="match status" value="2"/>
</dbReference>
<dbReference type="InterPro" id="IPR018060">
    <property type="entry name" value="HTH_AraC"/>
</dbReference>
<dbReference type="InterPro" id="IPR050908">
    <property type="entry name" value="SmbC-like"/>
</dbReference>
<feature type="non-terminal residue" evidence="5">
    <location>
        <position position="270"/>
    </location>
</feature>
<dbReference type="GO" id="GO:0043565">
    <property type="term" value="F:sequence-specific DNA binding"/>
    <property type="evidence" value="ECO:0007669"/>
    <property type="project" value="InterPro"/>
</dbReference>
<organism evidence="5">
    <name type="scientific">hydrothermal vent metagenome</name>
    <dbReference type="NCBI Taxonomy" id="652676"/>
    <lineage>
        <taxon>unclassified sequences</taxon>
        <taxon>metagenomes</taxon>
        <taxon>ecological metagenomes</taxon>
    </lineage>
</organism>
<dbReference type="PROSITE" id="PS51257">
    <property type="entry name" value="PROKAR_LIPOPROTEIN"/>
    <property type="match status" value="1"/>
</dbReference>
<dbReference type="AlphaFoldDB" id="A0A3B0UVS8"/>
<dbReference type="InterPro" id="IPR011256">
    <property type="entry name" value="Reg_factor_effector_dom_sf"/>
</dbReference>
<dbReference type="EMBL" id="UOEW01000097">
    <property type="protein sequence ID" value="VAW35091.1"/>
    <property type="molecule type" value="Genomic_DNA"/>
</dbReference>
<proteinExistence type="predicted"/>
<dbReference type="InterPro" id="IPR009057">
    <property type="entry name" value="Homeodomain-like_sf"/>
</dbReference>
<dbReference type="PANTHER" id="PTHR40055">
    <property type="entry name" value="TRANSCRIPTIONAL REGULATOR YGIV-RELATED"/>
    <property type="match status" value="1"/>
</dbReference>
<dbReference type="InterPro" id="IPR029442">
    <property type="entry name" value="GyrI-like"/>
</dbReference>
<dbReference type="PROSITE" id="PS01124">
    <property type="entry name" value="HTH_ARAC_FAMILY_2"/>
    <property type="match status" value="1"/>
</dbReference>
<dbReference type="SMART" id="SM00342">
    <property type="entry name" value="HTH_ARAC"/>
    <property type="match status" value="1"/>
</dbReference>
<evidence type="ECO:0000256" key="3">
    <source>
        <dbReference type="ARBA" id="ARBA00023163"/>
    </source>
</evidence>
<gene>
    <name evidence="5" type="ORF">MNBD_GAMMA01-1537</name>
</gene>
<evidence type="ECO:0000259" key="4">
    <source>
        <dbReference type="PROSITE" id="PS01124"/>
    </source>
</evidence>
<keyword evidence="3" id="KW-0804">Transcription</keyword>
<dbReference type="InterPro" id="IPR020449">
    <property type="entry name" value="Tscrpt_reg_AraC-type_HTH"/>
</dbReference>
<dbReference type="InterPro" id="IPR010499">
    <property type="entry name" value="AraC_E-bd"/>
</dbReference>
<dbReference type="Pfam" id="PF06445">
    <property type="entry name" value="GyrI-like"/>
    <property type="match status" value="1"/>
</dbReference>